<keyword evidence="2" id="KW-1185">Reference proteome</keyword>
<protein>
    <submittedName>
        <fullName evidence="1">Alcohol dehydrogenase</fullName>
    </submittedName>
</protein>
<gene>
    <name evidence="1" type="ORF">STAS_00731</name>
</gene>
<name>A0A5A7NXD5_STRAF</name>
<organism evidence="1 2">
    <name type="scientific">Striga asiatica</name>
    <name type="common">Asiatic witchweed</name>
    <name type="synonym">Buchnera asiatica</name>
    <dbReference type="NCBI Taxonomy" id="4170"/>
    <lineage>
        <taxon>Eukaryota</taxon>
        <taxon>Viridiplantae</taxon>
        <taxon>Streptophyta</taxon>
        <taxon>Embryophyta</taxon>
        <taxon>Tracheophyta</taxon>
        <taxon>Spermatophyta</taxon>
        <taxon>Magnoliopsida</taxon>
        <taxon>eudicotyledons</taxon>
        <taxon>Gunneridae</taxon>
        <taxon>Pentapetalae</taxon>
        <taxon>asterids</taxon>
        <taxon>lamiids</taxon>
        <taxon>Lamiales</taxon>
        <taxon>Orobanchaceae</taxon>
        <taxon>Buchnereae</taxon>
        <taxon>Striga</taxon>
    </lineage>
</organism>
<dbReference type="EMBL" id="BKCP01000002">
    <property type="protein sequence ID" value="GER25163.1"/>
    <property type="molecule type" value="Genomic_DNA"/>
</dbReference>
<evidence type="ECO:0000313" key="1">
    <source>
        <dbReference type="EMBL" id="GER25163.1"/>
    </source>
</evidence>
<dbReference type="AlphaFoldDB" id="A0A5A7NXD5"/>
<proteinExistence type="predicted"/>
<comment type="caution">
    <text evidence="1">The sequence shown here is derived from an EMBL/GenBank/DDBJ whole genome shotgun (WGS) entry which is preliminary data.</text>
</comment>
<dbReference type="Proteomes" id="UP000325081">
    <property type="component" value="Unassembled WGS sequence"/>
</dbReference>
<reference evidence="2" key="1">
    <citation type="journal article" date="2019" name="Curr. Biol.">
        <title>Genome Sequence of Striga asiatica Provides Insight into the Evolution of Plant Parasitism.</title>
        <authorList>
            <person name="Yoshida S."/>
            <person name="Kim S."/>
            <person name="Wafula E.K."/>
            <person name="Tanskanen J."/>
            <person name="Kim Y.M."/>
            <person name="Honaas L."/>
            <person name="Yang Z."/>
            <person name="Spallek T."/>
            <person name="Conn C.E."/>
            <person name="Ichihashi Y."/>
            <person name="Cheong K."/>
            <person name="Cui S."/>
            <person name="Der J.P."/>
            <person name="Gundlach H."/>
            <person name="Jiao Y."/>
            <person name="Hori C."/>
            <person name="Ishida J.K."/>
            <person name="Kasahara H."/>
            <person name="Kiba T."/>
            <person name="Kim M.S."/>
            <person name="Koo N."/>
            <person name="Laohavisit A."/>
            <person name="Lee Y.H."/>
            <person name="Lumba S."/>
            <person name="McCourt P."/>
            <person name="Mortimer J.C."/>
            <person name="Mutuku J.M."/>
            <person name="Nomura T."/>
            <person name="Sasaki-Sekimoto Y."/>
            <person name="Seto Y."/>
            <person name="Wang Y."/>
            <person name="Wakatake T."/>
            <person name="Sakakibara H."/>
            <person name="Demura T."/>
            <person name="Yamaguchi S."/>
            <person name="Yoneyama K."/>
            <person name="Manabe R.I."/>
            <person name="Nelson D.C."/>
            <person name="Schulman A.H."/>
            <person name="Timko M.P."/>
            <person name="dePamphilis C.W."/>
            <person name="Choi D."/>
            <person name="Shirasu K."/>
        </authorList>
    </citation>
    <scope>NUCLEOTIDE SEQUENCE [LARGE SCALE GENOMIC DNA]</scope>
    <source>
        <strain evidence="2">cv. UVA1</strain>
    </source>
</reference>
<evidence type="ECO:0000313" key="2">
    <source>
        <dbReference type="Proteomes" id="UP000325081"/>
    </source>
</evidence>
<sequence>MREPNCVRSRFRSPFCSLRPARVGSSWPTLFTTEAFIQPSPARMIVQPNSLAGPCPRPVSLQQCVLIAIAHLPASQRLSSNLVSYQPAQVRPQLSSHARWHTFEPTDNLPGVDHEGWLAAGVSLRVNRGGRRIFTRRSSDEAERVCRQSRSAEKVVITRGGKHWKVMIGFPLRRRKESAAEGFFVPFFF</sequence>
<accession>A0A5A7NXD5</accession>